<dbReference type="EMBL" id="JBEHCU010009479">
    <property type="protein sequence ID" value="KAL1379815.1"/>
    <property type="molecule type" value="Genomic_DNA"/>
</dbReference>
<dbReference type="AlphaFoldDB" id="A0ABD1CUB6"/>
<protein>
    <recommendedName>
        <fullName evidence="3">Peptidase S1 domain-containing protein</fullName>
    </recommendedName>
</protein>
<feature type="signal peptide" evidence="2">
    <location>
        <begin position="1"/>
        <end position="18"/>
    </location>
</feature>
<feature type="domain" description="Peptidase S1" evidence="3">
    <location>
        <begin position="44"/>
        <end position="102"/>
    </location>
</feature>
<evidence type="ECO:0000313" key="5">
    <source>
        <dbReference type="Proteomes" id="UP001562425"/>
    </source>
</evidence>
<dbReference type="Gene3D" id="2.40.10.10">
    <property type="entry name" value="Trypsin-like serine proteases"/>
    <property type="match status" value="1"/>
</dbReference>
<gene>
    <name evidence="4" type="ORF">pipiens_001434</name>
</gene>
<evidence type="ECO:0000256" key="2">
    <source>
        <dbReference type="SAM" id="SignalP"/>
    </source>
</evidence>
<keyword evidence="5" id="KW-1185">Reference proteome</keyword>
<accession>A0ABD1CUB6</accession>
<dbReference type="Pfam" id="PF00089">
    <property type="entry name" value="Trypsin"/>
    <property type="match status" value="1"/>
</dbReference>
<comment type="caution">
    <text evidence="4">The sequence shown here is derived from an EMBL/GenBank/DDBJ whole genome shotgun (WGS) entry which is preliminary data.</text>
</comment>
<dbReference type="InterPro" id="IPR009003">
    <property type="entry name" value="Peptidase_S1_PA"/>
</dbReference>
<proteinExistence type="inferred from homology"/>
<evidence type="ECO:0000256" key="1">
    <source>
        <dbReference type="ARBA" id="ARBA00024195"/>
    </source>
</evidence>
<dbReference type="SUPFAM" id="SSF50494">
    <property type="entry name" value="Trypsin-like serine proteases"/>
    <property type="match status" value="1"/>
</dbReference>
<dbReference type="InterPro" id="IPR001254">
    <property type="entry name" value="Trypsin_dom"/>
</dbReference>
<dbReference type="PANTHER" id="PTHR24260:SF136">
    <property type="entry name" value="GH08193P-RELATED"/>
    <property type="match status" value="1"/>
</dbReference>
<comment type="similarity">
    <text evidence="1">Belongs to the peptidase S1 family. CLIP subfamily.</text>
</comment>
<reference evidence="4 5" key="1">
    <citation type="submission" date="2024-05" db="EMBL/GenBank/DDBJ databases">
        <title>Culex pipiens pipiens assembly and annotation.</title>
        <authorList>
            <person name="Alout H."/>
            <person name="Durand T."/>
        </authorList>
    </citation>
    <scope>NUCLEOTIDE SEQUENCE [LARGE SCALE GENOMIC DNA]</scope>
    <source>
        <strain evidence="4">HA-2024</strain>
        <tissue evidence="4">Whole body</tissue>
    </source>
</reference>
<sequence length="120" mass="13427">MKFLVPLLFAALVPLVEPSSDAFYADNALFQCGIRKRFGVQLIHHGRTAELGQWPWHAALYHRKDGAQVYKCGGTLIDQRHVLTSGHCVVQRNRMVMNGADLSVHLGRRDLGELSESVQC</sequence>
<feature type="chain" id="PRO_5044836135" description="Peptidase S1 domain-containing protein" evidence="2">
    <location>
        <begin position="19"/>
        <end position="120"/>
    </location>
</feature>
<dbReference type="PANTHER" id="PTHR24260">
    <property type="match status" value="1"/>
</dbReference>
<dbReference type="InterPro" id="IPR043504">
    <property type="entry name" value="Peptidase_S1_PA_chymotrypsin"/>
</dbReference>
<name>A0ABD1CUB6_CULPP</name>
<evidence type="ECO:0000313" key="4">
    <source>
        <dbReference type="EMBL" id="KAL1379815.1"/>
    </source>
</evidence>
<evidence type="ECO:0000259" key="3">
    <source>
        <dbReference type="Pfam" id="PF00089"/>
    </source>
</evidence>
<dbReference type="Proteomes" id="UP001562425">
    <property type="component" value="Unassembled WGS sequence"/>
</dbReference>
<dbReference type="InterPro" id="IPR051333">
    <property type="entry name" value="CLIP_Serine_Protease"/>
</dbReference>
<organism evidence="4 5">
    <name type="scientific">Culex pipiens pipiens</name>
    <name type="common">Northern house mosquito</name>
    <dbReference type="NCBI Taxonomy" id="38569"/>
    <lineage>
        <taxon>Eukaryota</taxon>
        <taxon>Metazoa</taxon>
        <taxon>Ecdysozoa</taxon>
        <taxon>Arthropoda</taxon>
        <taxon>Hexapoda</taxon>
        <taxon>Insecta</taxon>
        <taxon>Pterygota</taxon>
        <taxon>Neoptera</taxon>
        <taxon>Endopterygota</taxon>
        <taxon>Diptera</taxon>
        <taxon>Nematocera</taxon>
        <taxon>Culicoidea</taxon>
        <taxon>Culicidae</taxon>
        <taxon>Culicinae</taxon>
        <taxon>Culicini</taxon>
        <taxon>Culex</taxon>
        <taxon>Culex</taxon>
    </lineage>
</organism>
<keyword evidence="2" id="KW-0732">Signal</keyword>